<protein>
    <submittedName>
        <fullName evidence="1">Uncharacterized protein</fullName>
    </submittedName>
</protein>
<name>E6PI17_9ZZZZ</name>
<accession>E6PI17</accession>
<reference evidence="1" key="1">
    <citation type="submission" date="2009-10" db="EMBL/GenBank/DDBJ databases">
        <title>Diversity of trophic interactions inside an arsenic-rich microbial ecosystem.</title>
        <authorList>
            <person name="Bertin P.N."/>
            <person name="Heinrich-Salmeron A."/>
            <person name="Pelletier E."/>
            <person name="Goulhen-Chollet F."/>
            <person name="Arsene-Ploetze F."/>
            <person name="Gallien S."/>
            <person name="Calteau A."/>
            <person name="Vallenet D."/>
            <person name="Casiot C."/>
            <person name="Chane-Woon-Ming B."/>
            <person name="Giloteaux L."/>
            <person name="Barakat M."/>
            <person name="Bonnefoy V."/>
            <person name="Bruneel O."/>
            <person name="Chandler M."/>
            <person name="Cleiss J."/>
            <person name="Duran R."/>
            <person name="Elbaz-Poulichet F."/>
            <person name="Fonknechten N."/>
            <person name="Lauga B."/>
            <person name="Mornico D."/>
            <person name="Ortet P."/>
            <person name="Schaeffer C."/>
            <person name="Siguier P."/>
            <person name="Alexander Thil Smith A."/>
            <person name="Van Dorsselaer A."/>
            <person name="Weissenbach J."/>
            <person name="Medigue C."/>
            <person name="Le Paslier D."/>
        </authorList>
    </citation>
    <scope>NUCLEOTIDE SEQUENCE</scope>
</reference>
<evidence type="ECO:0000313" key="1">
    <source>
        <dbReference type="EMBL" id="CBH76107.1"/>
    </source>
</evidence>
<dbReference type="EMBL" id="CABO01000028">
    <property type="protein sequence ID" value="CBI01958.1"/>
    <property type="molecule type" value="Genomic_DNA"/>
</dbReference>
<dbReference type="AlphaFoldDB" id="E6PI17"/>
<proteinExistence type="predicted"/>
<gene>
    <name evidence="1" type="ORF">CARN1_0587</name>
    <name evidence="2" type="ORF">CARN4_2153</name>
</gene>
<comment type="caution">
    <text evidence="1">The sequence shown here is derived from an EMBL/GenBank/DDBJ whole genome shotgun (WGS) entry which is preliminary data.</text>
</comment>
<evidence type="ECO:0000313" key="2">
    <source>
        <dbReference type="EMBL" id="CBI01958.1"/>
    </source>
</evidence>
<organism evidence="1">
    <name type="scientific">mine drainage metagenome</name>
    <dbReference type="NCBI Taxonomy" id="410659"/>
    <lineage>
        <taxon>unclassified sequences</taxon>
        <taxon>metagenomes</taxon>
        <taxon>ecological metagenomes</taxon>
    </lineage>
</organism>
<sequence length="51" mass="4932">MDIAALSSAASGSVGAAINVSLLKATQNLDQSEAALLFASIGLGQSVNALA</sequence>
<dbReference type="EMBL" id="CABL01000019">
    <property type="protein sequence ID" value="CBH76107.1"/>
    <property type="molecule type" value="Genomic_DNA"/>
</dbReference>